<evidence type="ECO:0000256" key="5">
    <source>
        <dbReference type="SAM" id="SignalP"/>
    </source>
</evidence>
<organism evidence="6 7">
    <name type="scientific">Paraburkholderia hospita</name>
    <dbReference type="NCBI Taxonomy" id="169430"/>
    <lineage>
        <taxon>Bacteria</taxon>
        <taxon>Pseudomonadati</taxon>
        <taxon>Pseudomonadota</taxon>
        <taxon>Betaproteobacteria</taxon>
        <taxon>Burkholderiales</taxon>
        <taxon>Burkholderiaceae</taxon>
        <taxon>Paraburkholderia</taxon>
    </lineage>
</organism>
<keyword evidence="4" id="KW-0408">Iron</keyword>
<proteinExistence type="predicted"/>
<name>A0ABN0F7R0_9BURK</name>
<comment type="caution">
    <text evidence="6">The sequence shown here is derived from an EMBL/GenBank/DDBJ whole genome shotgun (WGS) entry which is preliminary data.</text>
</comment>
<evidence type="ECO:0000256" key="2">
    <source>
        <dbReference type="ARBA" id="ARBA00022617"/>
    </source>
</evidence>
<sequence>MVHLLTLFRRAAVALLMLAAMVSTQAHADDSLYREFGGKAGLERIIDDFYDSLLEDPRTKSYFEGASIPRIEKKLNEQFCVLLGGTCVYTGRTMKRTHEGLNIDHAAFNAAIDDLRTAMKKNGVPVSAQNKLLAKLAPMSRDIQERE</sequence>
<keyword evidence="2" id="KW-0349">Heme</keyword>
<dbReference type="InterPro" id="IPR009050">
    <property type="entry name" value="Globin-like_sf"/>
</dbReference>
<dbReference type="SUPFAM" id="SSF46458">
    <property type="entry name" value="Globin-like"/>
    <property type="match status" value="1"/>
</dbReference>
<dbReference type="EMBL" id="AKAU01000265">
    <property type="protein sequence ID" value="EIM94682.1"/>
    <property type="molecule type" value="Genomic_DNA"/>
</dbReference>
<dbReference type="Proteomes" id="UP000004980">
    <property type="component" value="Unassembled WGS sequence"/>
</dbReference>
<reference evidence="6 7" key="1">
    <citation type="journal article" date="2012" name="J. Bacteriol.">
        <title>Draft Genome Sequence of the Soil Bacterium Burkholderia terrae Strain BS001, Which Interacts with Fungal Surface Structures.</title>
        <authorList>
            <person name="Nazir R."/>
            <person name="Hansen M.A."/>
            <person name="Sorensen S."/>
            <person name="van Elsas J.D."/>
        </authorList>
    </citation>
    <scope>NUCLEOTIDE SEQUENCE [LARGE SCALE GENOMIC DNA]</scope>
    <source>
        <strain evidence="6 7">BS001</strain>
    </source>
</reference>
<feature type="signal peptide" evidence="5">
    <location>
        <begin position="1"/>
        <end position="28"/>
    </location>
</feature>
<feature type="chain" id="PRO_5046532536" evidence="5">
    <location>
        <begin position="29"/>
        <end position="147"/>
    </location>
</feature>
<dbReference type="InterPro" id="IPR012292">
    <property type="entry name" value="Globin/Proto"/>
</dbReference>
<gene>
    <name evidence="6" type="ORF">WQE_43144</name>
</gene>
<keyword evidence="3" id="KW-0479">Metal-binding</keyword>
<evidence type="ECO:0000256" key="3">
    <source>
        <dbReference type="ARBA" id="ARBA00022723"/>
    </source>
</evidence>
<evidence type="ECO:0000256" key="4">
    <source>
        <dbReference type="ARBA" id="ARBA00023004"/>
    </source>
</evidence>
<dbReference type="Pfam" id="PF01152">
    <property type="entry name" value="Bac_globin"/>
    <property type="match status" value="1"/>
</dbReference>
<dbReference type="CDD" id="cd00454">
    <property type="entry name" value="TrHb1_N"/>
    <property type="match status" value="1"/>
</dbReference>
<accession>A0ABN0F7R0</accession>
<keyword evidence="7" id="KW-1185">Reference proteome</keyword>
<dbReference type="InterPro" id="IPR001486">
    <property type="entry name" value="Hemoglobin_trunc"/>
</dbReference>
<dbReference type="Gene3D" id="1.10.490.10">
    <property type="entry name" value="Globins"/>
    <property type="match status" value="1"/>
</dbReference>
<evidence type="ECO:0000313" key="6">
    <source>
        <dbReference type="EMBL" id="EIM94682.1"/>
    </source>
</evidence>
<evidence type="ECO:0000256" key="1">
    <source>
        <dbReference type="ARBA" id="ARBA00022448"/>
    </source>
</evidence>
<keyword evidence="1" id="KW-0813">Transport</keyword>
<keyword evidence="5" id="KW-0732">Signal</keyword>
<protein>
    <submittedName>
        <fullName evidence="6">Protozoan/cyanobacterial globin family protein</fullName>
    </submittedName>
</protein>
<evidence type="ECO:0000313" key="7">
    <source>
        <dbReference type="Proteomes" id="UP000004980"/>
    </source>
</evidence>